<dbReference type="Proteomes" id="UP001195724">
    <property type="component" value="Unassembled WGS sequence"/>
</dbReference>
<name>A0A8T8HWE9_9PSEU</name>
<reference evidence="2" key="2">
    <citation type="submission" date="2021-04" db="EMBL/GenBank/DDBJ databases">
        <title>Saccharothrix algeriensis WGS.</title>
        <authorList>
            <person name="Stuskova K."/>
            <person name="Hakalova E."/>
            <person name="Tebbal A.B."/>
            <person name="Eichmeier A."/>
        </authorList>
    </citation>
    <scope>NUCLEOTIDE SEQUENCE</scope>
    <source>
        <strain evidence="2">NRRL B-24137</strain>
    </source>
</reference>
<protein>
    <submittedName>
        <fullName evidence="2">Uncharacterized protein</fullName>
    </submittedName>
</protein>
<dbReference type="AlphaFoldDB" id="A0A8T8HWE9"/>
<dbReference type="Proteomes" id="UP000671828">
    <property type="component" value="Chromosome"/>
</dbReference>
<proteinExistence type="predicted"/>
<dbReference type="EMBL" id="JAFBCL010000001">
    <property type="protein sequence ID" value="MBM7814432.1"/>
    <property type="molecule type" value="Genomic_DNA"/>
</dbReference>
<evidence type="ECO:0000313" key="4">
    <source>
        <dbReference type="Proteomes" id="UP001195724"/>
    </source>
</evidence>
<sequence>MQAIATAIGRPVKWVELSGEEAAGQLLSWGWPRATVEGALRGWADTVACAATPVA</sequence>
<reference evidence="1 4" key="1">
    <citation type="submission" date="2021-01" db="EMBL/GenBank/DDBJ databases">
        <title>Sequencing the genomes of 1000 actinobacteria strains.</title>
        <authorList>
            <person name="Klenk H.-P."/>
        </authorList>
    </citation>
    <scope>NUCLEOTIDE SEQUENCE [LARGE SCALE GENOMIC DNA]</scope>
    <source>
        <strain evidence="1 4">DSM 44581</strain>
    </source>
</reference>
<gene>
    <name evidence="2" type="ORF">J7S33_27445</name>
    <name evidence="1" type="ORF">JOE68_005297</name>
</gene>
<dbReference type="RefSeq" id="WP_204844981.1">
    <property type="nucleotide sequence ID" value="NZ_JAFBCL010000001.1"/>
</dbReference>
<accession>A0A8T8HWE9</accession>
<dbReference type="EMBL" id="CP072788">
    <property type="protein sequence ID" value="QTR02737.1"/>
    <property type="molecule type" value="Genomic_DNA"/>
</dbReference>
<evidence type="ECO:0000313" key="1">
    <source>
        <dbReference type="EMBL" id="MBM7814432.1"/>
    </source>
</evidence>
<evidence type="ECO:0000313" key="2">
    <source>
        <dbReference type="EMBL" id="QTR02737.1"/>
    </source>
</evidence>
<keyword evidence="4" id="KW-1185">Reference proteome</keyword>
<evidence type="ECO:0000313" key="3">
    <source>
        <dbReference type="Proteomes" id="UP000671828"/>
    </source>
</evidence>
<organism evidence="2 3">
    <name type="scientific">Saccharothrix algeriensis</name>
    <dbReference type="NCBI Taxonomy" id="173560"/>
    <lineage>
        <taxon>Bacteria</taxon>
        <taxon>Bacillati</taxon>
        <taxon>Actinomycetota</taxon>
        <taxon>Actinomycetes</taxon>
        <taxon>Pseudonocardiales</taxon>
        <taxon>Pseudonocardiaceae</taxon>
        <taxon>Saccharothrix</taxon>
    </lineage>
</organism>